<comment type="caution">
    <text evidence="2">The sequence shown here is derived from an EMBL/GenBank/DDBJ whole genome shotgun (WGS) entry which is preliminary data.</text>
</comment>
<reference evidence="3" key="1">
    <citation type="journal article" date="2019" name="Int. J. Syst. Evol. Microbiol.">
        <title>The Global Catalogue of Microorganisms (GCM) 10K type strain sequencing project: providing services to taxonomists for standard genome sequencing and annotation.</title>
        <authorList>
            <consortium name="The Broad Institute Genomics Platform"/>
            <consortium name="The Broad Institute Genome Sequencing Center for Infectious Disease"/>
            <person name="Wu L."/>
            <person name="Ma J."/>
        </authorList>
    </citation>
    <scope>NUCLEOTIDE SEQUENCE [LARGE SCALE GENOMIC DNA]</scope>
    <source>
        <strain evidence="3">JCM 16601</strain>
    </source>
</reference>
<evidence type="ECO:0000259" key="1">
    <source>
        <dbReference type="Pfam" id="PF13472"/>
    </source>
</evidence>
<dbReference type="InterPro" id="IPR051532">
    <property type="entry name" value="Ester_Hydrolysis_Enzymes"/>
</dbReference>
<dbReference type="PANTHER" id="PTHR30383">
    <property type="entry name" value="THIOESTERASE 1/PROTEASE 1/LYSOPHOSPHOLIPASE L1"/>
    <property type="match status" value="1"/>
</dbReference>
<dbReference type="Proteomes" id="UP001500742">
    <property type="component" value="Unassembled WGS sequence"/>
</dbReference>
<dbReference type="SUPFAM" id="SSF52266">
    <property type="entry name" value="SGNH hydrolase"/>
    <property type="match status" value="1"/>
</dbReference>
<keyword evidence="3" id="KW-1185">Reference proteome</keyword>
<dbReference type="CDD" id="cd01834">
    <property type="entry name" value="SGNH_hydrolase_like_2"/>
    <property type="match status" value="1"/>
</dbReference>
<evidence type="ECO:0000313" key="3">
    <source>
        <dbReference type="Proteomes" id="UP001500742"/>
    </source>
</evidence>
<accession>A0ABP7P575</accession>
<dbReference type="PANTHER" id="PTHR30383:SF5">
    <property type="entry name" value="SGNH HYDROLASE-TYPE ESTERASE DOMAIN-CONTAINING PROTEIN"/>
    <property type="match status" value="1"/>
</dbReference>
<protein>
    <submittedName>
        <fullName evidence="2">SGNH/GDSL hydrolase family protein</fullName>
    </submittedName>
</protein>
<dbReference type="Pfam" id="PF13472">
    <property type="entry name" value="Lipase_GDSL_2"/>
    <property type="match status" value="1"/>
</dbReference>
<dbReference type="EMBL" id="BAAAZC010000004">
    <property type="protein sequence ID" value="GAA3959927.1"/>
    <property type="molecule type" value="Genomic_DNA"/>
</dbReference>
<name>A0ABP7P575_9SPHI</name>
<gene>
    <name evidence="2" type="ORF">GCM10022210_04470</name>
</gene>
<keyword evidence="2" id="KW-0378">Hydrolase</keyword>
<proteinExistence type="predicted"/>
<sequence length="257" mass="29118">MAIDKTNKRRDFIKQVGLTALGTIAAPYAFTAPLSKVFKNGGSAKTILFQGDSITDGGRSYDKDWNHIMGQSFPYLISSRLWFDHPDQQIMFLNRGISGHTIKDLQARWQKDTLDLKPDILNILVGVNDVYHVIHNLNPNTTEQFKTDYDALLSQTRAALPDIKLVLCEPFILPVGQVNNDLKRWQDEIAPRQATVKQLAQKYNAVFVPLQSIFNAALKKAPADFWIWDGIHPMPAGHELMAREWIKAVKKNYSFPA</sequence>
<evidence type="ECO:0000313" key="2">
    <source>
        <dbReference type="EMBL" id="GAA3959927.1"/>
    </source>
</evidence>
<dbReference type="InterPro" id="IPR036514">
    <property type="entry name" value="SGNH_hydro_sf"/>
</dbReference>
<feature type="domain" description="SGNH hydrolase-type esterase" evidence="1">
    <location>
        <begin position="51"/>
        <end position="240"/>
    </location>
</feature>
<organism evidence="2 3">
    <name type="scientific">Mucilaginibacter dorajii</name>
    <dbReference type="NCBI Taxonomy" id="692994"/>
    <lineage>
        <taxon>Bacteria</taxon>
        <taxon>Pseudomonadati</taxon>
        <taxon>Bacteroidota</taxon>
        <taxon>Sphingobacteriia</taxon>
        <taxon>Sphingobacteriales</taxon>
        <taxon>Sphingobacteriaceae</taxon>
        <taxon>Mucilaginibacter</taxon>
    </lineage>
</organism>
<dbReference type="GO" id="GO:0016787">
    <property type="term" value="F:hydrolase activity"/>
    <property type="evidence" value="ECO:0007669"/>
    <property type="project" value="UniProtKB-KW"/>
</dbReference>
<dbReference type="RefSeq" id="WP_259090742.1">
    <property type="nucleotide sequence ID" value="NZ_BAAAZC010000004.1"/>
</dbReference>
<dbReference type="Gene3D" id="3.40.50.1110">
    <property type="entry name" value="SGNH hydrolase"/>
    <property type="match status" value="1"/>
</dbReference>
<dbReference type="InterPro" id="IPR013830">
    <property type="entry name" value="SGNH_hydro"/>
</dbReference>